<feature type="domain" description="Peptidase U32 collagenase" evidence="1">
    <location>
        <begin position="383"/>
        <end position="497"/>
    </location>
</feature>
<evidence type="ECO:0000259" key="1">
    <source>
        <dbReference type="Pfam" id="PF12392"/>
    </source>
</evidence>
<reference evidence="2 3" key="1">
    <citation type="submission" date="2021-06" db="EMBL/GenBank/DDBJ databases">
        <authorList>
            <person name="Sun Q."/>
            <person name="Li D."/>
        </authorList>
    </citation>
    <scope>NUCLEOTIDE SEQUENCE [LARGE SCALE GENOMIC DNA]</scope>
    <source>
        <strain evidence="2 3">MSJ-11</strain>
    </source>
</reference>
<dbReference type="Pfam" id="PF12392">
    <property type="entry name" value="DUF3656"/>
    <property type="match status" value="1"/>
</dbReference>
<dbReference type="InterPro" id="IPR001539">
    <property type="entry name" value="Peptidase_U32"/>
</dbReference>
<dbReference type="InterPro" id="IPR020988">
    <property type="entry name" value="Pept_U32_collagenase"/>
</dbReference>
<gene>
    <name evidence="2" type="ORF">KQI86_14250</name>
</gene>
<sequence>MKKVELLAPAGSIESLYSAVNSGADAVYLGGSKFSARAYASNFDEDNMTNAVDYCHIYGVKVYVTVNTLLKEEELKEALEYSKFLYKIGVDALLIQDIGLAKAIRSEMPDFELHASTQMTIHNLEGAKFLKEIGFKRIVLSRELSLKEIKYISENIGIETEIFMHGALCICYSGQCLMSSMIGGRSGNRGRCAQPCRLPYSLIEGDEDREKKSYLLSPKDICTLSDIKDIILSGATSLKIEGRMKRPEYVAGVIDIYRKAIDNIQIEEQELDKEEKLDYEAENKKLLQLFNREGFSKAYLYGNVGKDMMAYNFPKNTGILLGKIDKELKITLKEDISLKDGVRNGESGFAISKITKDNKEVEKAYKGEKVKIYPANYKVGDTIFKTSDVKLLKYYEGFYNNKYSKKINISLKVDFKTNSPIVISTEIKGKTITIRGDKVQEAIKKPLDKNKIIDNLRKTGDTPFNFEEITFDNFEEGFLPVSSINEVRRTLLEKVQNFIVDSYKRDINLSSTNYNMNYPIKERKVLPETLVYITTKDQLKAVLEFDAKNICINPFMRNNEIDINSIDREKVNLYLKIPNIIKGEFQTIIEFVEKNLHKIKGIITANLGIINKFKDKTCIIGDYKLNVFNSESLNFYDNFIDGSCVSVELNKKELENSFKENKNEQILVYGKIELMVSEYCAIGSVFGGKDKNINCDTYCNKKKFTLVDRMGEKFLLSTDKFCRSYVYNSVALNLLPNIKELNKMNFKNFRLDFTDESYEEVVYIMKSMLAKTWDRDFKNYTRGHYKRGVE</sequence>
<dbReference type="PANTHER" id="PTHR30217">
    <property type="entry name" value="PEPTIDASE U32 FAMILY"/>
    <property type="match status" value="1"/>
</dbReference>
<dbReference type="PANTHER" id="PTHR30217:SF10">
    <property type="entry name" value="23S RRNA 5-HYDROXYCYTIDINE C2501 SYNTHASE"/>
    <property type="match status" value="1"/>
</dbReference>
<dbReference type="RefSeq" id="WP_216440022.1">
    <property type="nucleotide sequence ID" value="NZ_JAHLQF010000003.1"/>
</dbReference>
<organism evidence="2 3">
    <name type="scientific">Clostridium mobile</name>
    <dbReference type="NCBI Taxonomy" id="2841512"/>
    <lineage>
        <taxon>Bacteria</taxon>
        <taxon>Bacillati</taxon>
        <taxon>Bacillota</taxon>
        <taxon>Clostridia</taxon>
        <taxon>Eubacteriales</taxon>
        <taxon>Clostridiaceae</taxon>
        <taxon>Clostridium</taxon>
    </lineage>
</organism>
<dbReference type="InterPro" id="IPR051454">
    <property type="entry name" value="RNA/ubiquinone_mod_enzymes"/>
</dbReference>
<name>A0ABS6EJT6_9CLOT</name>
<dbReference type="Pfam" id="PF01136">
    <property type="entry name" value="Peptidase_U32"/>
    <property type="match status" value="2"/>
</dbReference>
<proteinExistence type="predicted"/>
<comment type="caution">
    <text evidence="2">The sequence shown here is derived from an EMBL/GenBank/DDBJ whole genome shotgun (WGS) entry which is preliminary data.</text>
</comment>
<dbReference type="PROSITE" id="PS01276">
    <property type="entry name" value="PEPTIDASE_U32"/>
    <property type="match status" value="1"/>
</dbReference>
<evidence type="ECO:0000313" key="3">
    <source>
        <dbReference type="Proteomes" id="UP000726170"/>
    </source>
</evidence>
<keyword evidence="3" id="KW-1185">Reference proteome</keyword>
<protein>
    <submittedName>
        <fullName evidence="2">U32 family peptidase</fullName>
    </submittedName>
</protein>
<dbReference type="Proteomes" id="UP000726170">
    <property type="component" value="Unassembled WGS sequence"/>
</dbReference>
<dbReference type="EMBL" id="JAHLQF010000003">
    <property type="protein sequence ID" value="MBU5485479.1"/>
    <property type="molecule type" value="Genomic_DNA"/>
</dbReference>
<evidence type="ECO:0000313" key="2">
    <source>
        <dbReference type="EMBL" id="MBU5485479.1"/>
    </source>
</evidence>
<accession>A0ABS6EJT6</accession>